<evidence type="ECO:0000313" key="1">
    <source>
        <dbReference type="EMBL" id="MDQ0291615.1"/>
    </source>
</evidence>
<sequence>MLKSCFFAAFIAACVGYGEVIENAFLRVTADPQNGRIDVVDKRNGQRWQQPATAALQSTPPLTLADLSSQTKDVASAGNRIDITPAMTADAKKIDGPADCSATLHLGRTGDTLLLTLSVTDDVLMPPEADRRDWWERDSVEFWLGSTQYAIRIEPGQVEIVNANGTAMGIFAEVKRLKDGYHVAAALPLTLAVKLPIKAGLTIPFALGINDCDSPSGREGQLYYPRTWVHSQPATFLPLLLAPAPESATTAKTALTPAFQNFATLPDEDGWSWQATSSDGPTRAVRCRLVGAELQFSESAIGEDAMKRSIPSTRGFLLDSPDGALLVADYSNGHFYPLNETPFRRSAMSGGSTLDMPWIGILDMTSGGGYAVIFDSPDDVNINMAKIDLATGCTHVPQLSWAARKGQFGPDARSYRFYFTDRGGYVDLAKHWRGIAKNTGYLVTLKEKATRNPNVHKLMGAADIWGGGSLSFAQEAKAHGIDKLLINGPSSPEVTAAMNDLGYLTGRYDNYTDILPLRENEGVDSARGRIPEDCVMEQDQSRKKAWLTFDKKTQYMKRCPALWLPAAQIVMPKDLAKMPYNTRFIDVTTAESLYECYDPEHPLDRTAKRRCGEDLLAYVGETLNLVAGGEHGRWWGVKSLHYVEGMMSGGSYSWPAGHLLRPKTKDHNLWEPEKPTDRFPLYEKYGIGHETRLPLWELVFHDCISTTWYWGDATDFLIDAAPEVTAKKDAFNILYGSMPLYWVNQHGLWQRDRRAFLRSYFHVSKMHETVGMAEMLTHEFLSPDRALQRTTFSDGTIAVVNFAPEVRTIDIAGESYALPQNGFAVVGPALRQSLVARNGMQFSEVSCGDFLFRSAMTADGSGELSVMQATKLAPGRLQLTIMGKGMTLPTSHFGKRSFFAKLFGRPELSGLTAYRLDAAGSPEALVAVTVTDAGVVLPDDGTFLLLWDDAARQPDLVFGTSTAKGHYLATETPTVAFAISNVGQQASTATLRVYADAVAPERMIAQAALAKIPVGGSVTQSLALDLSHLAGRHHLIAELTTPDKYQDLMPRNNRSHWPCKINLDLKDFPLQKTITIQNGDVDRVLEPVSLKVDFAPLLDNQAAPILADNVRVFQQLADGSHCLVDYAQFTPAEGFDGLKNAAGDIDFCYSTPAGGSSIFVIAANQTTSQPLTSQGTGFQLSTIRHGEGSYQGDNYALAFRDGVIMDLMPVTPQGPGPDFLSSLVVSSESTGWSREEQADLKRFELLKNGPALTELVVAKTLRNGVNYTKTYKLWPGRFTVIVSLDKSAGGLYSRGFYCADADFLDDKGNRTRMGLGEGAQGIYNANKDPQWFALRGDGWAHSCVATTTAFDNIAFWDSKGDTNKGQIGFTTAKTDQLHYTYFIHSQQADFAFASKDYQRAKHPATVIAE</sequence>
<reference evidence="1" key="1">
    <citation type="submission" date="2023-07" db="EMBL/GenBank/DDBJ databases">
        <title>Genomic Encyclopedia of Type Strains, Phase IV (KMG-IV): sequencing the most valuable type-strain genomes for metagenomic binning, comparative biology and taxonomic classification.</title>
        <authorList>
            <person name="Goeker M."/>
        </authorList>
    </citation>
    <scope>NUCLEOTIDE SEQUENCE</scope>
    <source>
        <strain evidence="1">DSM 24202</strain>
    </source>
</reference>
<dbReference type="Proteomes" id="UP001238163">
    <property type="component" value="Unassembled WGS sequence"/>
</dbReference>
<keyword evidence="2" id="KW-1185">Reference proteome</keyword>
<comment type="caution">
    <text evidence="1">The sequence shown here is derived from an EMBL/GenBank/DDBJ whole genome shotgun (WGS) entry which is preliminary data.</text>
</comment>
<dbReference type="RefSeq" id="WP_307264663.1">
    <property type="nucleotide sequence ID" value="NZ_JAUSVL010000001.1"/>
</dbReference>
<dbReference type="SUPFAM" id="SSF49344">
    <property type="entry name" value="CBD9-like"/>
    <property type="match status" value="1"/>
</dbReference>
<name>A0AAE3VJL7_9BACT</name>
<organism evidence="1 2">
    <name type="scientific">Oligosphaera ethanolica</name>
    <dbReference type="NCBI Taxonomy" id="760260"/>
    <lineage>
        <taxon>Bacteria</taxon>
        <taxon>Pseudomonadati</taxon>
        <taxon>Lentisphaerota</taxon>
        <taxon>Oligosphaeria</taxon>
        <taxon>Oligosphaerales</taxon>
        <taxon>Oligosphaeraceae</taxon>
        <taxon>Oligosphaera</taxon>
    </lineage>
</organism>
<evidence type="ECO:0000313" key="2">
    <source>
        <dbReference type="Proteomes" id="UP001238163"/>
    </source>
</evidence>
<accession>A0AAE3VJL7</accession>
<proteinExistence type="predicted"/>
<gene>
    <name evidence="1" type="ORF">J3R75_003722</name>
</gene>
<dbReference type="EMBL" id="JAUSVL010000001">
    <property type="protein sequence ID" value="MDQ0291615.1"/>
    <property type="molecule type" value="Genomic_DNA"/>
</dbReference>
<protein>
    <submittedName>
        <fullName evidence="1">Uncharacterized protein</fullName>
    </submittedName>
</protein>
<dbReference type="Gene3D" id="2.60.40.1190">
    <property type="match status" value="1"/>
</dbReference>
<dbReference type="InterPro" id="IPR021459">
    <property type="entry name" value="GH101-related"/>
</dbReference>
<dbReference type="Pfam" id="PF11308">
    <property type="entry name" value="Glyco_hydro_129"/>
    <property type="match status" value="1"/>
</dbReference>